<proteinExistence type="predicted"/>
<reference evidence="1 2" key="1">
    <citation type="submission" date="2009-01" db="EMBL/GenBank/DDBJ databases">
        <authorList>
            <person name="Qin X."/>
            <person name="Bachman B."/>
            <person name="Battles P."/>
            <person name="Bell A."/>
            <person name="Bess C."/>
            <person name="Bickham C."/>
            <person name="Chaboub L."/>
            <person name="Chen D."/>
            <person name="Coyle M."/>
            <person name="Deiros D.R."/>
            <person name="Dinh H."/>
            <person name="Forbes L."/>
            <person name="Fowler G."/>
            <person name="Francisco L."/>
            <person name="Fu Q."/>
            <person name="Gubbala S."/>
            <person name="Hale W."/>
            <person name="Han Y."/>
            <person name="Hemphill L."/>
            <person name="Highlander S.K."/>
            <person name="Hirani K."/>
            <person name="Hogues M."/>
            <person name="Jackson L."/>
            <person name="Jakkamsetti A."/>
            <person name="Javaid M."/>
            <person name="Jiang H."/>
            <person name="Korchina V."/>
            <person name="Kovar C."/>
            <person name="Lara F."/>
            <person name="Lee S."/>
            <person name="Mata R."/>
            <person name="Mathew T."/>
            <person name="Moen C."/>
            <person name="Morales K."/>
            <person name="Munidasa M."/>
            <person name="Nazareth L."/>
            <person name="Ngo R."/>
            <person name="Nguyen L."/>
            <person name="Okwuonu G."/>
            <person name="Ongeri F."/>
            <person name="Patil S."/>
            <person name="Petrosino J."/>
            <person name="Pham C."/>
            <person name="Pham P."/>
            <person name="Pu L.-L."/>
            <person name="Puazo M."/>
            <person name="Raj R."/>
            <person name="Reid J."/>
            <person name="Rouhana J."/>
            <person name="Saada N."/>
            <person name="Shang Y."/>
            <person name="Simmons D."/>
            <person name="Thornton R."/>
            <person name="Warren J."/>
            <person name="Weissenberger G."/>
            <person name="Zhang J."/>
            <person name="Zhang L."/>
            <person name="Zhou C."/>
            <person name="Zhu D."/>
            <person name="Muzny D."/>
            <person name="Worley K."/>
            <person name="Gibbs R."/>
        </authorList>
    </citation>
    <scope>NUCLEOTIDE SEQUENCE [LARGE SCALE GENOMIC DNA]</scope>
    <source>
        <strain evidence="1 2">ATCC 51866</strain>
    </source>
</reference>
<sequence>MGIEWGQKAKVIPVEVTGQLRASHVCANVASGFRFGEMKERRLPRCSIVQPPRTTTQAEFRILM</sequence>
<organism evidence="1 2">
    <name type="scientific">Corynebacterium glucuronolyticum ATCC 51866</name>
    <dbReference type="NCBI Taxonomy" id="548478"/>
    <lineage>
        <taxon>Bacteria</taxon>
        <taxon>Bacillati</taxon>
        <taxon>Actinomycetota</taxon>
        <taxon>Actinomycetes</taxon>
        <taxon>Mycobacteriales</taxon>
        <taxon>Corynebacteriaceae</taxon>
        <taxon>Corynebacterium</taxon>
    </lineage>
</organism>
<keyword evidence="2" id="KW-1185">Reference proteome</keyword>
<dbReference type="EMBL" id="ACHF01000067">
    <property type="protein sequence ID" value="EEI62710.1"/>
    <property type="molecule type" value="Genomic_DNA"/>
</dbReference>
<name>A0ABM9XNH1_9CORY</name>
<gene>
    <name evidence="1" type="ORF">HMPREF0293_1859</name>
</gene>
<evidence type="ECO:0000313" key="1">
    <source>
        <dbReference type="EMBL" id="EEI62710.1"/>
    </source>
</evidence>
<comment type="caution">
    <text evidence="1">The sequence shown here is derived from an EMBL/GenBank/DDBJ whole genome shotgun (WGS) entry which is preliminary data.</text>
</comment>
<protein>
    <submittedName>
        <fullName evidence="1">Uncharacterized protein</fullName>
    </submittedName>
</protein>
<accession>A0ABM9XNH1</accession>
<evidence type="ECO:0000313" key="2">
    <source>
        <dbReference type="Proteomes" id="UP000006237"/>
    </source>
</evidence>
<dbReference type="Proteomes" id="UP000006237">
    <property type="component" value="Unassembled WGS sequence"/>
</dbReference>